<gene>
    <name evidence="1" type="ORF">NSK11_contig00080-0002</name>
</gene>
<protein>
    <recommendedName>
        <fullName evidence="3">Resolvase/invertase-type recombinase catalytic domain-containing protein</fullName>
    </recommendedName>
</protein>
<keyword evidence="2" id="KW-1185">Reference proteome</keyword>
<dbReference type="EMBL" id="BBYQ01000080">
    <property type="protein sequence ID" value="GAP30406.1"/>
    <property type="molecule type" value="Genomic_DNA"/>
</dbReference>
<evidence type="ECO:0000313" key="2">
    <source>
        <dbReference type="Proteomes" id="UP000037179"/>
    </source>
</evidence>
<organism evidence="1 2">
    <name type="scientific">Nocardia seriolae</name>
    <dbReference type="NCBI Taxonomy" id="37332"/>
    <lineage>
        <taxon>Bacteria</taxon>
        <taxon>Bacillati</taxon>
        <taxon>Actinomycetota</taxon>
        <taxon>Actinomycetes</taxon>
        <taxon>Mycobacteriales</taxon>
        <taxon>Nocardiaceae</taxon>
        <taxon>Nocardia</taxon>
    </lineage>
</organism>
<comment type="caution">
    <text evidence="1">The sequence shown here is derived from an EMBL/GenBank/DDBJ whole genome shotgun (WGS) entry which is preliminary data.</text>
</comment>
<dbReference type="RefSeq" id="WP_063865028.1">
    <property type="nucleotide sequence ID" value="NZ_AP028458.1"/>
</dbReference>
<sequence>MVIVLEMPTAIVYLRSDVSGARQQWDEMQARSLGKRLGYTVAKTVVFGEHVEQPIQRLANVVRRMQADAVVVPSLEHLGGTVPDGLLRVVDVITVEPHDTYARWIIPPDAAAEMRARRPQPWFLSRRRAVPTMSVSAASSGCAGSR</sequence>
<evidence type="ECO:0008006" key="3">
    <source>
        <dbReference type="Google" id="ProtNLM"/>
    </source>
</evidence>
<evidence type="ECO:0000313" key="1">
    <source>
        <dbReference type="EMBL" id="GAP30406.1"/>
    </source>
</evidence>
<dbReference type="Proteomes" id="UP000037179">
    <property type="component" value="Unassembled WGS sequence"/>
</dbReference>
<reference evidence="1 2" key="2">
    <citation type="journal article" date="2016" name="Genome Announc.">
        <title>Draft Genome Sequence of Erythromycin- and Oxytetracycline-Sensitive Nocardia seriolae Strain U-1 (NBRC 110359).</title>
        <authorList>
            <person name="Imajoh M."/>
            <person name="Sukeda M."/>
            <person name="Shimizu M."/>
            <person name="Yamane J."/>
            <person name="Ohnishi K."/>
            <person name="Oshima S."/>
        </authorList>
    </citation>
    <scope>NUCLEOTIDE SEQUENCE [LARGE SCALE GENOMIC DNA]</scope>
    <source>
        <strain evidence="1 2">U-1</strain>
    </source>
</reference>
<name>A0ABC9YYW0_9NOCA</name>
<proteinExistence type="predicted"/>
<accession>A0ABC9YYW0</accession>
<dbReference type="AlphaFoldDB" id="A0ABC9YYW0"/>
<reference evidence="2" key="1">
    <citation type="submission" date="2015-07" db="EMBL/GenBank/DDBJ databases">
        <title>Nocardia seriolae U-1 whole genome shotgun sequence.</title>
        <authorList>
            <person name="Imajoh M."/>
            <person name="Fukumoto Y."/>
            <person name="Sukeda M."/>
            <person name="Yamane J."/>
            <person name="Yamasaki K."/>
            <person name="Shimizu M."/>
            <person name="Ohnishi K."/>
            <person name="Oshima S."/>
        </authorList>
    </citation>
    <scope>NUCLEOTIDE SEQUENCE [LARGE SCALE GENOMIC DNA]</scope>
    <source>
        <strain evidence="2">U-1</strain>
    </source>
</reference>